<evidence type="ECO:0000256" key="5">
    <source>
        <dbReference type="ARBA" id="ARBA00022989"/>
    </source>
</evidence>
<comment type="caution">
    <text evidence="8">The sequence shown here is derived from an EMBL/GenBank/DDBJ whole genome shotgun (WGS) entry which is preliminary data.</text>
</comment>
<dbReference type="OrthoDB" id="9779817at2"/>
<organism evidence="8 9">
    <name type="scientific">Primorskyibacter sedentarius</name>
    <dbReference type="NCBI Taxonomy" id="745311"/>
    <lineage>
        <taxon>Bacteria</taxon>
        <taxon>Pseudomonadati</taxon>
        <taxon>Pseudomonadota</taxon>
        <taxon>Alphaproteobacteria</taxon>
        <taxon>Rhodobacterales</taxon>
        <taxon>Roseobacteraceae</taxon>
        <taxon>Primorskyibacter</taxon>
    </lineage>
</organism>
<dbReference type="EMBL" id="SLZU01000002">
    <property type="protein sequence ID" value="TCS66400.1"/>
    <property type="molecule type" value="Genomic_DNA"/>
</dbReference>
<keyword evidence="4 7" id="KW-0812">Transmembrane</keyword>
<dbReference type="Pfam" id="PF01311">
    <property type="entry name" value="Bac_export_1"/>
    <property type="match status" value="1"/>
</dbReference>
<evidence type="ECO:0000313" key="8">
    <source>
        <dbReference type="EMBL" id="TCS66400.1"/>
    </source>
</evidence>
<accession>A0A4R3JLE5</accession>
<evidence type="ECO:0000313" key="9">
    <source>
        <dbReference type="Proteomes" id="UP000295696"/>
    </source>
</evidence>
<evidence type="ECO:0000256" key="6">
    <source>
        <dbReference type="ARBA" id="ARBA00023136"/>
    </source>
</evidence>
<dbReference type="PANTHER" id="PTHR30065">
    <property type="entry name" value="FLAGELLAR BIOSYNTHETIC PROTEIN FLIR"/>
    <property type="match status" value="1"/>
</dbReference>
<dbReference type="GO" id="GO:0006605">
    <property type="term" value="P:protein targeting"/>
    <property type="evidence" value="ECO:0007669"/>
    <property type="project" value="InterPro"/>
</dbReference>
<dbReference type="RefSeq" id="WP_132242441.1">
    <property type="nucleotide sequence ID" value="NZ_SLZU01000002.1"/>
</dbReference>
<name>A0A4R3JLE5_9RHOB</name>
<dbReference type="InterPro" id="IPR002010">
    <property type="entry name" value="T3SS_IM_R"/>
</dbReference>
<feature type="transmembrane region" description="Helical" evidence="7">
    <location>
        <begin position="13"/>
        <end position="32"/>
    </location>
</feature>
<keyword evidence="8" id="KW-0282">Flagellum</keyword>
<evidence type="ECO:0000256" key="3">
    <source>
        <dbReference type="ARBA" id="ARBA00022475"/>
    </source>
</evidence>
<feature type="transmembrane region" description="Helical" evidence="7">
    <location>
        <begin position="44"/>
        <end position="62"/>
    </location>
</feature>
<evidence type="ECO:0000256" key="2">
    <source>
        <dbReference type="ARBA" id="ARBA00009772"/>
    </source>
</evidence>
<dbReference type="PRINTS" id="PR00953">
    <property type="entry name" value="TYPE3IMRPROT"/>
</dbReference>
<keyword evidence="8" id="KW-0969">Cilium</keyword>
<comment type="similarity">
    <text evidence="2">Belongs to the FliR/MopE/SpaR family.</text>
</comment>
<keyword evidence="6 7" id="KW-0472">Membrane</keyword>
<protein>
    <submittedName>
        <fullName evidence="8">Flagellar biosynthetic protein FliR</fullName>
    </submittedName>
</protein>
<keyword evidence="5 7" id="KW-1133">Transmembrane helix</keyword>
<feature type="transmembrane region" description="Helical" evidence="7">
    <location>
        <begin position="179"/>
        <end position="201"/>
    </location>
</feature>
<sequence>MTAAAEALTQSSFWFWSLFVAFLRVGTAILVLPGLGERSIPVRIKLVLAVALSLPIAPTIWSDLPEIPGSFVEMAPLILTETVNGLAIGLFLRLLILGLQIAGSIAAQSTSLSQIAGNTGADPMPAIGNLLTVGGLALLFATGYQVKIVLFLANSYLILPFGTFPDPSSIATLGVARTAKAFATAFTLAAPFIILSVLYNLALGVINRAMPQLMVAFVGAPAITLGSLVMMFVLAPTLLAVWLRGFDAFLFAPLGP</sequence>
<dbReference type="PANTHER" id="PTHR30065:SF8">
    <property type="entry name" value="FLAGELLAR BIOSYNTHETIC PROTEIN FLIR"/>
    <property type="match status" value="1"/>
</dbReference>
<evidence type="ECO:0000256" key="4">
    <source>
        <dbReference type="ARBA" id="ARBA00022692"/>
    </source>
</evidence>
<evidence type="ECO:0000256" key="7">
    <source>
        <dbReference type="SAM" id="Phobius"/>
    </source>
</evidence>
<gene>
    <name evidence="8" type="ORF">EDD52_102217</name>
</gene>
<evidence type="ECO:0000256" key="1">
    <source>
        <dbReference type="ARBA" id="ARBA00004651"/>
    </source>
</evidence>
<keyword evidence="3" id="KW-1003">Cell membrane</keyword>
<feature type="transmembrane region" description="Helical" evidence="7">
    <location>
        <begin position="213"/>
        <end position="243"/>
    </location>
</feature>
<dbReference type="GO" id="GO:0005886">
    <property type="term" value="C:plasma membrane"/>
    <property type="evidence" value="ECO:0007669"/>
    <property type="project" value="UniProtKB-SubCell"/>
</dbReference>
<feature type="transmembrane region" description="Helical" evidence="7">
    <location>
        <begin position="126"/>
        <end position="159"/>
    </location>
</feature>
<dbReference type="Proteomes" id="UP000295696">
    <property type="component" value="Unassembled WGS sequence"/>
</dbReference>
<keyword evidence="8" id="KW-0966">Cell projection</keyword>
<feature type="transmembrane region" description="Helical" evidence="7">
    <location>
        <begin position="82"/>
        <end position="105"/>
    </location>
</feature>
<reference evidence="8 9" key="1">
    <citation type="submission" date="2019-03" db="EMBL/GenBank/DDBJ databases">
        <title>Genomic Encyclopedia of Type Strains, Phase IV (KMG-IV): sequencing the most valuable type-strain genomes for metagenomic binning, comparative biology and taxonomic classification.</title>
        <authorList>
            <person name="Goeker M."/>
        </authorList>
    </citation>
    <scope>NUCLEOTIDE SEQUENCE [LARGE SCALE GENOMIC DNA]</scope>
    <source>
        <strain evidence="8 9">DSM 104836</strain>
    </source>
</reference>
<keyword evidence="9" id="KW-1185">Reference proteome</keyword>
<proteinExistence type="inferred from homology"/>
<dbReference type="AlphaFoldDB" id="A0A4R3JLE5"/>
<comment type="subcellular location">
    <subcellularLocation>
        <location evidence="1">Cell membrane</location>
        <topology evidence="1">Multi-pass membrane protein</topology>
    </subcellularLocation>
</comment>